<evidence type="ECO:0000313" key="1">
    <source>
        <dbReference type="EMBL" id="KKK74427.1"/>
    </source>
</evidence>
<dbReference type="EMBL" id="LAZR01056323">
    <property type="protein sequence ID" value="KKK74427.1"/>
    <property type="molecule type" value="Genomic_DNA"/>
</dbReference>
<protein>
    <submittedName>
        <fullName evidence="1">Uncharacterized protein</fullName>
    </submittedName>
</protein>
<dbReference type="AlphaFoldDB" id="A0A0F8XZC4"/>
<organism evidence="1">
    <name type="scientific">marine sediment metagenome</name>
    <dbReference type="NCBI Taxonomy" id="412755"/>
    <lineage>
        <taxon>unclassified sequences</taxon>
        <taxon>metagenomes</taxon>
        <taxon>ecological metagenomes</taxon>
    </lineage>
</organism>
<sequence>MGIIQVGETLLNGQNRPAEITAVEEGEYGLVWRGVFPDNGDVGSGYMPYQLHAEIPLRFDWYGWATKEQFTLPNGLKVGGTSFWRSDPRVDSLEDYEKEWERTIPLMKDEPMGCIPLAEIQRRK</sequence>
<reference evidence="1" key="1">
    <citation type="journal article" date="2015" name="Nature">
        <title>Complex archaea that bridge the gap between prokaryotes and eukaryotes.</title>
        <authorList>
            <person name="Spang A."/>
            <person name="Saw J.H."/>
            <person name="Jorgensen S.L."/>
            <person name="Zaremba-Niedzwiedzka K."/>
            <person name="Martijn J."/>
            <person name="Lind A.E."/>
            <person name="van Eijk R."/>
            <person name="Schleper C."/>
            <person name="Guy L."/>
            <person name="Ettema T.J."/>
        </authorList>
    </citation>
    <scope>NUCLEOTIDE SEQUENCE</scope>
</reference>
<name>A0A0F8XZC4_9ZZZZ</name>
<gene>
    <name evidence="1" type="ORF">LCGC14_2883880</name>
</gene>
<proteinExistence type="predicted"/>
<accession>A0A0F8XZC4</accession>
<comment type="caution">
    <text evidence="1">The sequence shown here is derived from an EMBL/GenBank/DDBJ whole genome shotgun (WGS) entry which is preliminary data.</text>
</comment>